<dbReference type="RefSeq" id="WP_378303390.1">
    <property type="nucleotide sequence ID" value="NZ_JBHTJA010000069.1"/>
</dbReference>
<comment type="caution">
    <text evidence="2">The sequence shown here is derived from an EMBL/GenBank/DDBJ whole genome shotgun (WGS) entry which is preliminary data.</text>
</comment>
<reference evidence="3" key="1">
    <citation type="journal article" date="2019" name="Int. J. Syst. Evol. Microbiol.">
        <title>The Global Catalogue of Microorganisms (GCM) 10K type strain sequencing project: providing services to taxonomists for standard genome sequencing and annotation.</title>
        <authorList>
            <consortium name="The Broad Institute Genomics Platform"/>
            <consortium name="The Broad Institute Genome Sequencing Center for Infectious Disease"/>
            <person name="Wu L."/>
            <person name="Ma J."/>
        </authorList>
    </citation>
    <scope>NUCLEOTIDE SEQUENCE [LARGE SCALE GENOMIC DNA]</scope>
    <source>
        <strain evidence="3">JCM 31202</strain>
    </source>
</reference>
<keyword evidence="3" id="KW-1185">Reference proteome</keyword>
<evidence type="ECO:0000313" key="3">
    <source>
        <dbReference type="Proteomes" id="UP001596972"/>
    </source>
</evidence>
<accession>A0ABW3EY89</accession>
<feature type="compositionally biased region" description="Polar residues" evidence="1">
    <location>
        <begin position="471"/>
        <end position="484"/>
    </location>
</feature>
<feature type="region of interest" description="Disordered" evidence="1">
    <location>
        <begin position="465"/>
        <end position="492"/>
    </location>
</feature>
<gene>
    <name evidence="2" type="ORF">ACFQ11_26680</name>
</gene>
<dbReference type="EMBL" id="JBHTJA010000069">
    <property type="protein sequence ID" value="MFD0903997.1"/>
    <property type="molecule type" value="Genomic_DNA"/>
</dbReference>
<name>A0ABW3EY89_9ACTN</name>
<evidence type="ECO:0000256" key="1">
    <source>
        <dbReference type="SAM" id="MobiDB-lite"/>
    </source>
</evidence>
<dbReference type="Proteomes" id="UP001596972">
    <property type="component" value="Unassembled WGS sequence"/>
</dbReference>
<feature type="region of interest" description="Disordered" evidence="1">
    <location>
        <begin position="41"/>
        <end position="72"/>
    </location>
</feature>
<protein>
    <submittedName>
        <fullName evidence="2">Uncharacterized protein</fullName>
    </submittedName>
</protein>
<proteinExistence type="predicted"/>
<evidence type="ECO:0000313" key="2">
    <source>
        <dbReference type="EMBL" id="MFD0903997.1"/>
    </source>
</evidence>
<organism evidence="2 3">
    <name type="scientific">Actinomadura sediminis</name>
    <dbReference type="NCBI Taxonomy" id="1038904"/>
    <lineage>
        <taxon>Bacteria</taxon>
        <taxon>Bacillati</taxon>
        <taxon>Actinomycetota</taxon>
        <taxon>Actinomycetes</taxon>
        <taxon>Streptosporangiales</taxon>
        <taxon>Thermomonosporaceae</taxon>
        <taxon>Actinomadura</taxon>
    </lineage>
</organism>
<sequence>MAAREELLRYLRRQLIGPAEGNKTELIEEPPNRRYLMGTLFPQDTDRQQSLTEAAEVTEPGAAPEETSEETRFAGDTVPDANAWLPSSMGISLYTDAEELTLVCRAARYETRRGKVRKWQRVPLDDFEATFKVGEVQKDIWGSRAQIRLRWRPFAGRWLVTAALVNAKNATGDHGSQWDDMLFQASLEVRPVGGGLLQYPSIRLTSRDPEEQELRLQYRHVVTHAVGHSCVVDEIDENGEVVGPRANRPVTGLRSQMMPEAEVPAITPAGPSGQPVLKLAHLSDPKVAESRLRTEITDFIEGYREWCQAQRKVDVPPGAQEAADRILDRLDVTVRRMETGAEALFEDSSGHALRAFRLANRAMALQMRHSKRDLAGRRRPRSEAVPLDPGPLRDAAWHPFQLGFFLLSVCGLIDESHPDREVVDLIWFPTIRSHAASVNSPRPATRSIIRLAIGSCPWRTIRTRPVRPTTESSSCTHRCSQTGWRHSRSPGP</sequence>